<dbReference type="InterPro" id="IPR027994">
    <property type="entry name" value="WxL_dom"/>
</dbReference>
<dbReference type="OrthoDB" id="2241585at2"/>
<keyword evidence="3" id="KW-1185">Reference proteome</keyword>
<dbReference type="AlphaFoldDB" id="A0A514Z7Z7"/>
<dbReference type="KEGG" id="lack:FLP15_05590"/>
<evidence type="ECO:0000259" key="1">
    <source>
        <dbReference type="Pfam" id="PF13731"/>
    </source>
</evidence>
<dbReference type="Pfam" id="PF13731">
    <property type="entry name" value="WxL"/>
    <property type="match status" value="1"/>
</dbReference>
<organism evidence="2 3">
    <name type="scientific">Lactococcus protaetiae</name>
    <dbReference type="NCBI Taxonomy" id="2592653"/>
    <lineage>
        <taxon>Bacteria</taxon>
        <taxon>Bacillati</taxon>
        <taxon>Bacillota</taxon>
        <taxon>Bacilli</taxon>
        <taxon>Lactobacillales</taxon>
        <taxon>Streptococcaceae</taxon>
        <taxon>Lactococcus</taxon>
    </lineage>
</organism>
<dbReference type="Proteomes" id="UP000315128">
    <property type="component" value="Chromosome"/>
</dbReference>
<feature type="domain" description="WxL" evidence="1">
    <location>
        <begin position="6"/>
        <end position="157"/>
    </location>
</feature>
<reference evidence="2 3" key="1">
    <citation type="submission" date="2019-07" db="EMBL/GenBank/DDBJ databases">
        <title>Genome sequencing of KACC 19320.</title>
        <authorList>
            <person name="Heo J."/>
            <person name="Kim S.-J."/>
            <person name="Kim J.-S."/>
            <person name="Hong S.-B."/>
            <person name="Kwon S.-W."/>
        </authorList>
    </citation>
    <scope>NUCLEOTIDE SEQUENCE [LARGE SCALE GENOMIC DNA]</scope>
    <source>
        <strain evidence="2 3">KACC 19320</strain>
    </source>
</reference>
<evidence type="ECO:0000313" key="2">
    <source>
        <dbReference type="EMBL" id="QDK70721.1"/>
    </source>
</evidence>
<dbReference type="EMBL" id="CP041356">
    <property type="protein sequence ID" value="QDK70721.1"/>
    <property type="molecule type" value="Genomic_DNA"/>
</dbReference>
<protein>
    <recommendedName>
        <fullName evidence="1">WxL domain-containing protein</fullName>
    </recommendedName>
</protein>
<proteinExistence type="predicted"/>
<sequence>MNLSYSGTLSLEVPELISFGSHEISGNTIAAQGIMDSDVLVHDGRGTPRSWRMEVQQSAPLTAYDTTTGLVIHSFGLDGALHFVDSAGNDTALTGTASPTVFNQTVGTDHLVSVLEASSIGGAGLYLEVLPEQQIATWQGKGIVYKGALNWIISDAP</sequence>
<evidence type="ECO:0000313" key="3">
    <source>
        <dbReference type="Proteomes" id="UP000315128"/>
    </source>
</evidence>
<name>A0A514Z7Z7_9LACT</name>
<gene>
    <name evidence="2" type="ORF">FLP15_05590</name>
</gene>
<accession>A0A514Z7Z7</accession>